<sequence>MAENFIANLHFADDVNMLSRNTSEAETMLEELNERNARGTQRSRKKDGPRKKQDEDPTDEKFMPRRQQIELDGSPITEATLYVNLGRSTSIGSTM</sequence>
<dbReference type="Proteomes" id="UP001196413">
    <property type="component" value="Unassembled WGS sequence"/>
</dbReference>
<evidence type="ECO:0000256" key="1">
    <source>
        <dbReference type="SAM" id="MobiDB-lite"/>
    </source>
</evidence>
<comment type="caution">
    <text evidence="2">The sequence shown here is derived from an EMBL/GenBank/DDBJ whole genome shotgun (WGS) entry which is preliminary data.</text>
</comment>
<reference evidence="2" key="1">
    <citation type="submission" date="2021-06" db="EMBL/GenBank/DDBJ databases">
        <title>Parelaphostrongylus tenuis whole genome reference sequence.</title>
        <authorList>
            <person name="Garwood T.J."/>
            <person name="Larsen P.A."/>
            <person name="Fountain-Jones N.M."/>
            <person name="Garbe J.R."/>
            <person name="Macchietto M.G."/>
            <person name="Kania S.A."/>
            <person name="Gerhold R.W."/>
            <person name="Richards J.E."/>
            <person name="Wolf T.M."/>
        </authorList>
    </citation>
    <scope>NUCLEOTIDE SEQUENCE</scope>
    <source>
        <strain evidence="2">MNPRO001-30</strain>
        <tissue evidence="2">Meninges</tissue>
    </source>
</reference>
<keyword evidence="3" id="KW-1185">Reference proteome</keyword>
<proteinExistence type="predicted"/>
<organism evidence="2 3">
    <name type="scientific">Parelaphostrongylus tenuis</name>
    <name type="common">Meningeal worm</name>
    <dbReference type="NCBI Taxonomy" id="148309"/>
    <lineage>
        <taxon>Eukaryota</taxon>
        <taxon>Metazoa</taxon>
        <taxon>Ecdysozoa</taxon>
        <taxon>Nematoda</taxon>
        <taxon>Chromadorea</taxon>
        <taxon>Rhabditida</taxon>
        <taxon>Rhabditina</taxon>
        <taxon>Rhabditomorpha</taxon>
        <taxon>Strongyloidea</taxon>
        <taxon>Metastrongylidae</taxon>
        <taxon>Parelaphostrongylus</taxon>
    </lineage>
</organism>
<feature type="compositionally biased region" description="Basic and acidic residues" evidence="1">
    <location>
        <begin position="50"/>
        <end position="69"/>
    </location>
</feature>
<feature type="region of interest" description="Disordered" evidence="1">
    <location>
        <begin position="26"/>
        <end position="74"/>
    </location>
</feature>
<name>A0AAD5MTQ6_PARTN</name>
<protein>
    <recommendedName>
        <fullName evidence="4">Reverse transcriptase domain-containing protein</fullName>
    </recommendedName>
</protein>
<dbReference type="EMBL" id="JAHQIW010002457">
    <property type="protein sequence ID" value="KAJ1355356.1"/>
    <property type="molecule type" value="Genomic_DNA"/>
</dbReference>
<accession>A0AAD5MTQ6</accession>
<evidence type="ECO:0008006" key="4">
    <source>
        <dbReference type="Google" id="ProtNLM"/>
    </source>
</evidence>
<dbReference type="AlphaFoldDB" id="A0AAD5MTQ6"/>
<gene>
    <name evidence="2" type="ORF">KIN20_012733</name>
</gene>
<evidence type="ECO:0000313" key="3">
    <source>
        <dbReference type="Proteomes" id="UP001196413"/>
    </source>
</evidence>
<evidence type="ECO:0000313" key="2">
    <source>
        <dbReference type="EMBL" id="KAJ1355356.1"/>
    </source>
</evidence>